<dbReference type="SUPFAM" id="SSF63817">
    <property type="entry name" value="Sortase"/>
    <property type="match status" value="1"/>
</dbReference>
<feature type="compositionally biased region" description="Low complexity" evidence="2">
    <location>
        <begin position="51"/>
        <end position="62"/>
    </location>
</feature>
<reference evidence="4" key="3">
    <citation type="submission" date="2016-02" db="EMBL/GenBank/DDBJ databases">
        <title>Draft genome of pathogenic Streptomyces sp. in Japan.</title>
        <authorList>
            <person name="Tomihama T."/>
            <person name="Ikenaga M."/>
            <person name="Sakai M."/>
            <person name="Okubo T."/>
            <person name="Ikeda S."/>
        </authorList>
    </citation>
    <scope>NUCLEOTIDE SEQUENCE [LARGE SCALE GENOMIC DNA]</scope>
    <source>
        <strain evidence="4">S58</strain>
    </source>
</reference>
<evidence type="ECO:0000256" key="2">
    <source>
        <dbReference type="SAM" id="MobiDB-lite"/>
    </source>
</evidence>
<evidence type="ECO:0000313" key="4">
    <source>
        <dbReference type="Proteomes" id="UP000067448"/>
    </source>
</evidence>
<dbReference type="EMBL" id="BCMM01000008">
    <property type="protein sequence ID" value="GAQ61791.1"/>
    <property type="molecule type" value="Genomic_DNA"/>
</dbReference>
<name>A0A117ED96_STRSC</name>
<comment type="caution">
    <text evidence="3">The sequence shown here is derived from an EMBL/GenBank/DDBJ whole genome shotgun (WGS) entry which is preliminary data.</text>
</comment>
<proteinExistence type="predicted"/>
<dbReference type="InterPro" id="IPR005754">
    <property type="entry name" value="Sortase"/>
</dbReference>
<dbReference type="CDD" id="cd05829">
    <property type="entry name" value="Sortase_F"/>
    <property type="match status" value="1"/>
</dbReference>
<evidence type="ECO:0000256" key="1">
    <source>
        <dbReference type="ARBA" id="ARBA00022801"/>
    </source>
</evidence>
<gene>
    <name evidence="3" type="ORF">SsS58_02145</name>
</gene>
<dbReference type="Proteomes" id="UP000067448">
    <property type="component" value="Unassembled WGS sequence"/>
</dbReference>
<organism evidence="3 4">
    <name type="scientific">Streptomyces scabiei</name>
    <dbReference type="NCBI Taxonomy" id="1930"/>
    <lineage>
        <taxon>Bacteria</taxon>
        <taxon>Bacillati</taxon>
        <taxon>Actinomycetota</taxon>
        <taxon>Actinomycetes</taxon>
        <taxon>Kitasatosporales</taxon>
        <taxon>Streptomycetaceae</taxon>
        <taxon>Streptomyces</taxon>
    </lineage>
</organism>
<keyword evidence="1" id="KW-0378">Hydrolase</keyword>
<protein>
    <submittedName>
        <fullName evidence="3">Sortase family protein</fullName>
    </submittedName>
</protein>
<feature type="region of interest" description="Disordered" evidence="2">
    <location>
        <begin position="44"/>
        <end position="81"/>
    </location>
</feature>
<dbReference type="RefSeq" id="WP_234385585.1">
    <property type="nucleotide sequence ID" value="NZ_BCMM01000008.1"/>
</dbReference>
<reference evidence="3 4" key="2">
    <citation type="journal article" date="2016" name="Genome Announc.">
        <title>Draft Genome Sequences of Streptomyces scabiei S58, Streptomyces turgidiscabies T45, and Streptomyces acidiscabies a10, the Pathogens of Potato Common Scab, Isolated in Japan.</title>
        <authorList>
            <person name="Tomihama T."/>
            <person name="Nishi Y."/>
            <person name="Sakai M."/>
            <person name="Ikenaga M."/>
            <person name="Okubo T."/>
            <person name="Ikeda S."/>
        </authorList>
    </citation>
    <scope>NUCLEOTIDE SEQUENCE [LARGE SCALE GENOMIC DNA]</scope>
    <source>
        <strain evidence="3 4">S58</strain>
    </source>
</reference>
<dbReference type="InterPro" id="IPR042001">
    <property type="entry name" value="Sortase_F"/>
</dbReference>
<dbReference type="GO" id="GO:0016787">
    <property type="term" value="F:hydrolase activity"/>
    <property type="evidence" value="ECO:0007669"/>
    <property type="project" value="UniProtKB-KW"/>
</dbReference>
<dbReference type="InterPro" id="IPR023365">
    <property type="entry name" value="Sortase_dom-sf"/>
</dbReference>
<dbReference type="Gene3D" id="2.40.260.10">
    <property type="entry name" value="Sortase"/>
    <property type="match status" value="1"/>
</dbReference>
<accession>A0A117ED96</accession>
<reference evidence="4" key="1">
    <citation type="submission" date="2015-11" db="EMBL/GenBank/DDBJ databases">
        <authorList>
            <consortium name="Cross-ministerial Strategic Innovation Promotion Program (SIP) consortium"/>
            <person name="Tomihama T."/>
            <person name="Ikenaga M."/>
            <person name="Sakai M."/>
            <person name="Okubo T."/>
            <person name="Ikeda S."/>
        </authorList>
    </citation>
    <scope>NUCLEOTIDE SEQUENCE [LARGE SCALE GENOMIC DNA]</scope>
    <source>
        <strain evidence="4">S58</strain>
    </source>
</reference>
<dbReference type="Pfam" id="PF04203">
    <property type="entry name" value="Sortase"/>
    <property type="match status" value="1"/>
</dbReference>
<sequence length="226" mass="23859">MAARPSPPGADPVPTRPSARVNLTAVCAVGLMILAVSLFGGEDSPTAASGPPNARHAPQAAPAEEEARPAEPPAQRASGSRPVRLLIPKIRVSAPFVPLYVGRSGQLQPPPADDVNLVGWHAEGAVPGERGTAIIAGHVDTKTSPAVFAGLGELEKGDVFHVVRADRERVSFVVDDVETFAKDDFPDARVYADASRPEVRLITCAGAYDRSVMDYTENLVVFAHRT</sequence>
<evidence type="ECO:0000313" key="3">
    <source>
        <dbReference type="EMBL" id="GAQ61791.1"/>
    </source>
</evidence>
<dbReference type="NCBIfam" id="NF033748">
    <property type="entry name" value="class_F_sortase"/>
    <property type="match status" value="1"/>
</dbReference>
<dbReference type="AlphaFoldDB" id="A0A117ED96"/>